<evidence type="ECO:0000256" key="6">
    <source>
        <dbReference type="ARBA" id="ARBA00022989"/>
    </source>
</evidence>
<dbReference type="PANTHER" id="PTHR13085:SF0">
    <property type="entry name" value="SIGNAL PEPTIDASE COMPLEX SUBUNIT 2"/>
    <property type="match status" value="1"/>
</dbReference>
<evidence type="ECO:0000256" key="5">
    <source>
        <dbReference type="ARBA" id="ARBA00022824"/>
    </source>
</evidence>
<feature type="transmembrane region" description="Helical" evidence="9">
    <location>
        <begin position="47"/>
        <end position="68"/>
    </location>
</feature>
<dbReference type="PANTHER" id="PTHR13085">
    <property type="entry name" value="MICROSOMAL SIGNAL PEPTIDASE 25 KDA SUBUNIT"/>
    <property type="match status" value="1"/>
</dbReference>
<proteinExistence type="inferred from homology"/>
<dbReference type="EMBL" id="JBBCAQ010000014">
    <property type="protein sequence ID" value="KAK7598138.1"/>
    <property type="molecule type" value="Genomic_DNA"/>
</dbReference>
<keyword evidence="11" id="KW-1185">Reference proteome</keyword>
<evidence type="ECO:0000313" key="11">
    <source>
        <dbReference type="Proteomes" id="UP001367676"/>
    </source>
</evidence>
<evidence type="ECO:0000256" key="7">
    <source>
        <dbReference type="ARBA" id="ARBA00023136"/>
    </source>
</evidence>
<dbReference type="GO" id="GO:0006465">
    <property type="term" value="P:signal peptide processing"/>
    <property type="evidence" value="ECO:0007669"/>
    <property type="project" value="UniProtKB-UniRule"/>
</dbReference>
<comment type="function">
    <text evidence="8 9">Component of the signal peptidase complex (SPC) which catalyzes the cleavage of N-terminal signal sequences from nascent proteins as they are translocated into the lumen of the endoplasmic reticulum. Enhances the enzymatic activity of SPC and facilitates the interactions between different components of the translocation site.</text>
</comment>
<dbReference type="AlphaFoldDB" id="A0AAN9TML9"/>
<evidence type="ECO:0000256" key="3">
    <source>
        <dbReference type="ARBA" id="ARBA00017057"/>
    </source>
</evidence>
<comment type="caution">
    <text evidence="10">The sequence shown here is derived from an EMBL/GenBank/DDBJ whole genome shotgun (WGS) entry which is preliminary data.</text>
</comment>
<name>A0AAN9TML9_9HEMI</name>
<dbReference type="Pfam" id="PF06703">
    <property type="entry name" value="SPC25"/>
    <property type="match status" value="1"/>
</dbReference>
<dbReference type="Proteomes" id="UP001367676">
    <property type="component" value="Unassembled WGS sequence"/>
</dbReference>
<reference evidence="10 11" key="1">
    <citation type="submission" date="2024-03" db="EMBL/GenBank/DDBJ databases">
        <title>Adaptation during the transition from Ophiocordyceps entomopathogen to insect associate is accompanied by gene loss and intensified selection.</title>
        <authorList>
            <person name="Ward C.M."/>
            <person name="Onetto C.A."/>
            <person name="Borneman A.R."/>
        </authorList>
    </citation>
    <scope>NUCLEOTIDE SEQUENCE [LARGE SCALE GENOMIC DNA]</scope>
    <source>
        <strain evidence="10">AWRI1</strain>
        <tissue evidence="10">Single Adult Female</tissue>
    </source>
</reference>
<organism evidence="10 11">
    <name type="scientific">Parthenolecanium corni</name>
    <dbReference type="NCBI Taxonomy" id="536013"/>
    <lineage>
        <taxon>Eukaryota</taxon>
        <taxon>Metazoa</taxon>
        <taxon>Ecdysozoa</taxon>
        <taxon>Arthropoda</taxon>
        <taxon>Hexapoda</taxon>
        <taxon>Insecta</taxon>
        <taxon>Pterygota</taxon>
        <taxon>Neoptera</taxon>
        <taxon>Paraneoptera</taxon>
        <taxon>Hemiptera</taxon>
        <taxon>Sternorrhyncha</taxon>
        <taxon>Coccoidea</taxon>
        <taxon>Coccidae</taxon>
        <taxon>Parthenolecanium</taxon>
    </lineage>
</organism>
<feature type="transmembrane region" description="Helical" evidence="9">
    <location>
        <begin position="80"/>
        <end position="101"/>
    </location>
</feature>
<dbReference type="GO" id="GO:0045047">
    <property type="term" value="P:protein targeting to ER"/>
    <property type="evidence" value="ECO:0007669"/>
    <property type="project" value="TreeGrafter"/>
</dbReference>
<evidence type="ECO:0000256" key="8">
    <source>
        <dbReference type="ARBA" id="ARBA00045608"/>
    </source>
</evidence>
<comment type="similarity">
    <text evidence="2 9">Belongs to the SPCS2 family.</text>
</comment>
<evidence type="ECO:0000256" key="9">
    <source>
        <dbReference type="RuleBase" id="RU368033"/>
    </source>
</evidence>
<evidence type="ECO:0000256" key="4">
    <source>
        <dbReference type="ARBA" id="ARBA00022692"/>
    </source>
</evidence>
<gene>
    <name evidence="10" type="ORF">V9T40_006373</name>
</gene>
<keyword evidence="6 9" id="KW-1133">Transmembrane helix</keyword>
<accession>A0AAN9TML9</accession>
<sequence length="193" mass="22244">MSSETSEREVQPVKINKWDGSAVKNALDDAVRDIFTKKLKYIEDFKLIDGRLIICAIAVGTALFALVWDYLYPFPLSRPYLIYCVVFYFLMMGILTLYVTYVEQGVFVIIVQRDPTGFDPDVIWEASSSLDKYSDKYRLGLVAKNKKHDVRRESSFEKSIGLFFDEEGTLVPENLEREVLKLHASLSSYKKNK</sequence>
<keyword evidence="7 9" id="KW-0472">Membrane</keyword>
<evidence type="ECO:0000256" key="2">
    <source>
        <dbReference type="ARBA" id="ARBA00007324"/>
    </source>
</evidence>
<comment type="subcellular location">
    <subcellularLocation>
        <location evidence="1 9">Endoplasmic reticulum membrane</location>
        <topology evidence="1 9">Multi-pass membrane protein</topology>
    </subcellularLocation>
</comment>
<keyword evidence="5 9" id="KW-0256">Endoplasmic reticulum</keyword>
<dbReference type="GO" id="GO:0008233">
    <property type="term" value="F:peptidase activity"/>
    <property type="evidence" value="ECO:0007669"/>
    <property type="project" value="UniProtKB-UniRule"/>
</dbReference>
<evidence type="ECO:0000313" key="10">
    <source>
        <dbReference type="EMBL" id="KAK7598138.1"/>
    </source>
</evidence>
<dbReference type="InterPro" id="IPR009582">
    <property type="entry name" value="Spc2/SPCS2"/>
</dbReference>
<protein>
    <recommendedName>
        <fullName evidence="3 9">Signal peptidase complex subunit 2</fullName>
    </recommendedName>
</protein>
<evidence type="ECO:0000256" key="1">
    <source>
        <dbReference type="ARBA" id="ARBA00004477"/>
    </source>
</evidence>
<dbReference type="GO" id="GO:0005787">
    <property type="term" value="C:signal peptidase complex"/>
    <property type="evidence" value="ECO:0007669"/>
    <property type="project" value="UniProtKB-UniRule"/>
</dbReference>
<keyword evidence="4 9" id="KW-0812">Transmembrane</keyword>